<organism evidence="1 2">
    <name type="scientific">Grus japonensis</name>
    <name type="common">Japanese crane</name>
    <name type="synonym">Red-crowned crane</name>
    <dbReference type="NCBI Taxonomy" id="30415"/>
    <lineage>
        <taxon>Eukaryota</taxon>
        <taxon>Metazoa</taxon>
        <taxon>Chordata</taxon>
        <taxon>Craniata</taxon>
        <taxon>Vertebrata</taxon>
        <taxon>Euteleostomi</taxon>
        <taxon>Archelosauria</taxon>
        <taxon>Archosauria</taxon>
        <taxon>Dinosauria</taxon>
        <taxon>Saurischia</taxon>
        <taxon>Theropoda</taxon>
        <taxon>Coelurosauria</taxon>
        <taxon>Aves</taxon>
        <taxon>Neognathae</taxon>
        <taxon>Neoaves</taxon>
        <taxon>Gruiformes</taxon>
        <taxon>Gruidae</taxon>
        <taxon>Grus</taxon>
    </lineage>
</organism>
<dbReference type="AlphaFoldDB" id="A0ABC9WPX0"/>
<proteinExistence type="predicted"/>
<gene>
    <name evidence="1" type="ORF">GRJ2_001214800</name>
</gene>
<name>A0ABC9WPX0_GRUJA</name>
<evidence type="ECO:0000313" key="1">
    <source>
        <dbReference type="EMBL" id="GAB0187495.1"/>
    </source>
</evidence>
<protein>
    <submittedName>
        <fullName evidence="1">Uncharacterized protein</fullName>
    </submittedName>
</protein>
<accession>A0ABC9WPX0</accession>
<reference evidence="1 2" key="1">
    <citation type="submission" date="2024-06" db="EMBL/GenBank/DDBJ databases">
        <title>The draft genome of Grus japonensis, version 3.</title>
        <authorList>
            <person name="Nabeshima K."/>
            <person name="Suzuki S."/>
            <person name="Onuma M."/>
        </authorList>
    </citation>
    <scope>NUCLEOTIDE SEQUENCE [LARGE SCALE GENOMIC DNA]</scope>
    <source>
        <strain evidence="1 2">451A</strain>
    </source>
</reference>
<dbReference type="Proteomes" id="UP001623348">
    <property type="component" value="Unassembled WGS sequence"/>
</dbReference>
<keyword evidence="2" id="KW-1185">Reference proteome</keyword>
<sequence>MVEQRWSVSPCSDGLQWLSLPRVLPTHPRSLCNNNNNTPRGSCVSPRAQGLILVAILQIHVSSNIDEIPGASANQYQNQAHRMLNKRAWQPGEIMKGKANCTTMENAELPE</sequence>
<comment type="caution">
    <text evidence="1">The sequence shown here is derived from an EMBL/GenBank/DDBJ whole genome shotgun (WGS) entry which is preliminary data.</text>
</comment>
<evidence type="ECO:0000313" key="2">
    <source>
        <dbReference type="Proteomes" id="UP001623348"/>
    </source>
</evidence>
<dbReference type="EMBL" id="BAAFJT010000003">
    <property type="protein sequence ID" value="GAB0187495.1"/>
    <property type="molecule type" value="Genomic_DNA"/>
</dbReference>